<dbReference type="OrthoDB" id="7362854at2"/>
<organism evidence="2 3">
    <name type="scientific">Pyruvatibacter mobilis</name>
    <dbReference type="NCBI Taxonomy" id="1712261"/>
    <lineage>
        <taxon>Bacteria</taxon>
        <taxon>Pseudomonadati</taxon>
        <taxon>Pseudomonadota</taxon>
        <taxon>Alphaproteobacteria</taxon>
        <taxon>Hyphomicrobiales</taxon>
        <taxon>Parvibaculaceae</taxon>
        <taxon>Pyruvatibacter</taxon>
    </lineage>
</organism>
<reference evidence="2 3" key="1">
    <citation type="journal article" date="2016" name="Int. J. Syst. Evol. Microbiol.">
        <title>Pyruvatibacter mobilis gen. nov., sp. nov., a marine bacterium from the culture broth of Picochlorum sp. 122.</title>
        <authorList>
            <person name="Wang G."/>
            <person name="Tang M."/>
            <person name="Wu H."/>
            <person name="Dai S."/>
            <person name="Li T."/>
            <person name="Chen C."/>
            <person name="He H."/>
            <person name="Fan J."/>
            <person name="Xiang W."/>
            <person name="Li X."/>
        </authorList>
    </citation>
    <scope>NUCLEOTIDE SEQUENCE [LARGE SCALE GENOMIC DNA]</scope>
    <source>
        <strain evidence="2 3">GYP-11</strain>
    </source>
</reference>
<comment type="caution">
    <text evidence="2">The sequence shown here is derived from an EMBL/GenBank/DDBJ whole genome shotgun (WGS) entry which is preliminary data.</text>
</comment>
<accession>A0A845QDW3</accession>
<dbReference type="InterPro" id="IPR038444">
    <property type="entry name" value="DUF465_sf"/>
</dbReference>
<dbReference type="Proteomes" id="UP000470384">
    <property type="component" value="Unassembled WGS sequence"/>
</dbReference>
<name>A0A845QDW3_9HYPH</name>
<keyword evidence="3" id="KW-1185">Reference proteome</keyword>
<evidence type="ECO:0000313" key="2">
    <source>
        <dbReference type="EMBL" id="NBG96753.1"/>
    </source>
</evidence>
<protein>
    <submittedName>
        <fullName evidence="2">DUF465 domain-containing protein</fullName>
    </submittedName>
</protein>
<dbReference type="AlphaFoldDB" id="A0A845QDW3"/>
<dbReference type="EMBL" id="WXYQ01000011">
    <property type="protein sequence ID" value="NBG96753.1"/>
    <property type="molecule type" value="Genomic_DNA"/>
</dbReference>
<feature type="coiled-coil region" evidence="1">
    <location>
        <begin position="7"/>
        <end position="55"/>
    </location>
</feature>
<dbReference type="InterPro" id="IPR007420">
    <property type="entry name" value="DUF465"/>
</dbReference>
<dbReference type="GeneID" id="300653741"/>
<keyword evidence="1" id="KW-0175">Coiled coil</keyword>
<dbReference type="RefSeq" id="WP_027840991.1">
    <property type="nucleotide sequence ID" value="NZ_BMHN01000001.1"/>
</dbReference>
<evidence type="ECO:0000256" key="1">
    <source>
        <dbReference type="SAM" id="Coils"/>
    </source>
</evidence>
<dbReference type="Pfam" id="PF04325">
    <property type="entry name" value="DUF465"/>
    <property type="match status" value="1"/>
</dbReference>
<gene>
    <name evidence="2" type="ORF">GTQ45_13515</name>
</gene>
<proteinExistence type="predicted"/>
<sequence length="60" mass="7052">MSLEVHIHELHERHRQLEAEIDREILSPSGDDLAIAELKKRKLRLKEEIERLEADLTRAA</sequence>
<dbReference type="Gene3D" id="6.10.280.50">
    <property type="match status" value="1"/>
</dbReference>
<evidence type="ECO:0000313" key="3">
    <source>
        <dbReference type="Proteomes" id="UP000470384"/>
    </source>
</evidence>